<dbReference type="EMBL" id="CP043959">
    <property type="protein sequence ID" value="QER89693.1"/>
    <property type="molecule type" value="Genomic_DNA"/>
</dbReference>
<keyword evidence="2" id="KW-1185">Reference proteome</keyword>
<accession>A0ABX5ZZ60</accession>
<proteinExistence type="predicted"/>
<evidence type="ECO:0008006" key="3">
    <source>
        <dbReference type="Google" id="ProtNLM"/>
    </source>
</evidence>
<reference evidence="1 2" key="1">
    <citation type="submission" date="2019-09" db="EMBL/GenBank/DDBJ databases">
        <title>Draft genome sequence of the Ebosin-producing strain Streptomyces sp. 139.</title>
        <authorList>
            <person name="Ai L."/>
            <person name="Geng M."/>
            <person name="Ma M."/>
            <person name="Bai L."/>
        </authorList>
    </citation>
    <scope>NUCLEOTIDE SEQUENCE [LARGE SCALE GENOMIC DNA]</scope>
    <source>
        <strain evidence="1 2">139</strain>
    </source>
</reference>
<dbReference type="RefSeq" id="WP_150157071.1">
    <property type="nucleotide sequence ID" value="NZ_CP043959.1"/>
</dbReference>
<sequence>MTKPAVSKRHLPTSPFKAPVAPAAKHFAPGDPVTHDVHGLGRVVDVEDGVAVLVDFGSGAPMRILSPYAKMTKL</sequence>
<organism evidence="1 2">
    <name type="scientific">Streptomyces tendae</name>
    <dbReference type="NCBI Taxonomy" id="1932"/>
    <lineage>
        <taxon>Bacteria</taxon>
        <taxon>Bacillati</taxon>
        <taxon>Actinomycetota</taxon>
        <taxon>Actinomycetes</taxon>
        <taxon>Kitasatosporales</taxon>
        <taxon>Streptomycetaceae</taxon>
        <taxon>Streptomyces</taxon>
    </lineage>
</organism>
<evidence type="ECO:0000313" key="1">
    <source>
        <dbReference type="EMBL" id="QER89693.1"/>
    </source>
</evidence>
<gene>
    <name evidence="1" type="ORF">F3L20_30960</name>
</gene>
<dbReference type="Proteomes" id="UP000324308">
    <property type="component" value="Chromosome"/>
</dbReference>
<evidence type="ECO:0000313" key="2">
    <source>
        <dbReference type="Proteomes" id="UP000324308"/>
    </source>
</evidence>
<protein>
    <recommendedName>
        <fullName evidence="3">ATP-binding protein</fullName>
    </recommendedName>
</protein>
<name>A0ABX5ZZ60_STRTE</name>